<feature type="transmembrane region" description="Helical" evidence="2">
    <location>
        <begin position="164"/>
        <end position="189"/>
    </location>
</feature>
<feature type="transmembrane region" description="Helical" evidence="2">
    <location>
        <begin position="64"/>
        <end position="82"/>
    </location>
</feature>
<protein>
    <submittedName>
        <fullName evidence="4">Diguanylate cyclase (GGDEF)-like protein</fullName>
    </submittedName>
</protein>
<evidence type="ECO:0000256" key="2">
    <source>
        <dbReference type="SAM" id="Phobius"/>
    </source>
</evidence>
<dbReference type="InterPro" id="IPR029787">
    <property type="entry name" value="Nucleotide_cyclase"/>
</dbReference>
<accession>A0ABT6L9K1</accession>
<dbReference type="Gene3D" id="3.30.70.270">
    <property type="match status" value="1"/>
</dbReference>
<dbReference type="InterPro" id="IPR000160">
    <property type="entry name" value="GGDEF_dom"/>
</dbReference>
<dbReference type="PROSITE" id="PS50887">
    <property type="entry name" value="GGDEF"/>
    <property type="match status" value="1"/>
</dbReference>
<feature type="region of interest" description="Disordered" evidence="1">
    <location>
        <begin position="372"/>
        <end position="395"/>
    </location>
</feature>
<dbReference type="InterPro" id="IPR052155">
    <property type="entry name" value="Biofilm_reg_signaling"/>
</dbReference>
<dbReference type="InterPro" id="IPR043128">
    <property type="entry name" value="Rev_trsase/Diguanyl_cyclase"/>
</dbReference>
<feature type="transmembrane region" description="Helical" evidence="2">
    <location>
        <begin position="87"/>
        <end position="107"/>
    </location>
</feature>
<dbReference type="PANTHER" id="PTHR44757">
    <property type="entry name" value="DIGUANYLATE CYCLASE DGCP"/>
    <property type="match status" value="1"/>
</dbReference>
<keyword evidence="5" id="KW-1185">Reference proteome</keyword>
<feature type="compositionally biased region" description="Polar residues" evidence="1">
    <location>
        <begin position="385"/>
        <end position="395"/>
    </location>
</feature>
<organism evidence="4 5">
    <name type="scientific">Mycolicibacterium frederiksbergense</name>
    <dbReference type="NCBI Taxonomy" id="117567"/>
    <lineage>
        <taxon>Bacteria</taxon>
        <taxon>Bacillati</taxon>
        <taxon>Actinomycetota</taxon>
        <taxon>Actinomycetes</taxon>
        <taxon>Mycobacteriales</taxon>
        <taxon>Mycobacteriaceae</taxon>
        <taxon>Mycolicibacterium</taxon>
    </lineage>
</organism>
<sequence>MIGDLTASSSSGMNNFRFATAALREGHFMRVFARIASAGCFSLAGLCIAIQFHPAGPNGVGARVVQAAVVVSALAVGSRWLWWPWPVYRQAVVFAAWLDASVTVLAVTMSDPVAALCVAMFLGLNGVFVAFLLGWRMLLAHLAFCCAVIAAIVAYAALTERGDLATLILLLAPTLTWVLVVSVCGGMLVEHGRRAVRKTARSAHYDPLTGLRNRRGMYAAINGALARATGPVTVIAAVCDIDGFKNLNDTNGHAAGDAALIEIAEQLKSRATGTDITARIGGDELVLVAITPDTASIDTMIGELLTRLEPLTRVHAVGLPLTASIGIAAHSTADRHFTTDDVLRHADAAMYDSKRSGGATCAVYRDGFTGPTTDAFRRSARPNRPSVNTPGPQGV</sequence>
<feature type="transmembrane region" description="Helical" evidence="2">
    <location>
        <begin position="113"/>
        <end position="133"/>
    </location>
</feature>
<dbReference type="CDD" id="cd01949">
    <property type="entry name" value="GGDEF"/>
    <property type="match status" value="1"/>
</dbReference>
<evidence type="ECO:0000313" key="4">
    <source>
        <dbReference type="EMBL" id="MDH6198665.1"/>
    </source>
</evidence>
<evidence type="ECO:0000259" key="3">
    <source>
        <dbReference type="PROSITE" id="PS50887"/>
    </source>
</evidence>
<keyword evidence="2" id="KW-1133">Transmembrane helix</keyword>
<dbReference type="Proteomes" id="UP001160130">
    <property type="component" value="Unassembled WGS sequence"/>
</dbReference>
<dbReference type="PANTHER" id="PTHR44757:SF2">
    <property type="entry name" value="BIOFILM ARCHITECTURE MAINTENANCE PROTEIN MBAA"/>
    <property type="match status" value="1"/>
</dbReference>
<dbReference type="SMART" id="SM00267">
    <property type="entry name" value="GGDEF"/>
    <property type="match status" value="1"/>
</dbReference>
<name>A0ABT6L9K1_9MYCO</name>
<feature type="domain" description="GGDEF" evidence="3">
    <location>
        <begin position="232"/>
        <end position="366"/>
    </location>
</feature>
<reference evidence="4 5" key="1">
    <citation type="submission" date="2023-04" db="EMBL/GenBank/DDBJ databases">
        <title>Forest soil microbial communities from Buena Vista Peninsula, Colon Province, Panama.</title>
        <authorList>
            <person name="Bouskill N."/>
        </authorList>
    </citation>
    <scope>NUCLEOTIDE SEQUENCE [LARGE SCALE GENOMIC DNA]</scope>
    <source>
        <strain evidence="4 5">AC80</strain>
    </source>
</reference>
<evidence type="ECO:0000256" key="1">
    <source>
        <dbReference type="SAM" id="MobiDB-lite"/>
    </source>
</evidence>
<keyword evidence="2" id="KW-0472">Membrane</keyword>
<proteinExistence type="predicted"/>
<evidence type="ECO:0000313" key="5">
    <source>
        <dbReference type="Proteomes" id="UP001160130"/>
    </source>
</evidence>
<feature type="transmembrane region" description="Helical" evidence="2">
    <location>
        <begin position="138"/>
        <end position="158"/>
    </location>
</feature>
<dbReference type="SUPFAM" id="SSF55073">
    <property type="entry name" value="Nucleotide cyclase"/>
    <property type="match status" value="1"/>
</dbReference>
<dbReference type="NCBIfam" id="TIGR00254">
    <property type="entry name" value="GGDEF"/>
    <property type="match status" value="1"/>
</dbReference>
<dbReference type="Pfam" id="PF00990">
    <property type="entry name" value="GGDEF"/>
    <property type="match status" value="1"/>
</dbReference>
<comment type="caution">
    <text evidence="4">The sequence shown here is derived from an EMBL/GenBank/DDBJ whole genome shotgun (WGS) entry which is preliminary data.</text>
</comment>
<dbReference type="EMBL" id="JARXVE010000011">
    <property type="protein sequence ID" value="MDH6198665.1"/>
    <property type="molecule type" value="Genomic_DNA"/>
</dbReference>
<gene>
    <name evidence="4" type="ORF">M2272_005324</name>
</gene>
<keyword evidence="2" id="KW-0812">Transmembrane</keyword>
<feature type="transmembrane region" description="Helical" evidence="2">
    <location>
        <begin position="31"/>
        <end position="52"/>
    </location>
</feature>